<dbReference type="AlphaFoldDB" id="A0A450TIT1"/>
<dbReference type="PANTHER" id="PTHR35586">
    <property type="entry name" value="SLL1691 PROTEIN"/>
    <property type="match status" value="1"/>
</dbReference>
<gene>
    <name evidence="1" type="ORF">BECKDK2373C_GA0170839_11622</name>
</gene>
<dbReference type="EMBL" id="CAADEY010000162">
    <property type="protein sequence ID" value="VFJ67208.1"/>
    <property type="molecule type" value="Genomic_DNA"/>
</dbReference>
<evidence type="ECO:0008006" key="2">
    <source>
        <dbReference type="Google" id="ProtNLM"/>
    </source>
</evidence>
<organism evidence="1">
    <name type="scientific">Candidatus Kentrum sp. DK</name>
    <dbReference type="NCBI Taxonomy" id="2126562"/>
    <lineage>
        <taxon>Bacteria</taxon>
        <taxon>Pseudomonadati</taxon>
        <taxon>Pseudomonadota</taxon>
        <taxon>Gammaproteobacteria</taxon>
        <taxon>Candidatus Kentrum</taxon>
    </lineage>
</organism>
<accession>A0A450TIT1</accession>
<evidence type="ECO:0000313" key="1">
    <source>
        <dbReference type="EMBL" id="VFJ67208.1"/>
    </source>
</evidence>
<protein>
    <recommendedName>
        <fullName evidence="2">DUF4351 domain-containing protein</fullName>
    </recommendedName>
</protein>
<dbReference type="PANTHER" id="PTHR35586:SF1">
    <property type="entry name" value="SLL1691 PROTEIN"/>
    <property type="match status" value="1"/>
</dbReference>
<sequence length="86" mass="9849">MLTQIDVERLPAYRRVMEKGMERGMERGIQLGQGKGEVALLTRLLGYKFGALPSELRRRMEGARPEEVALWEQRVLSAQTLDEVFS</sequence>
<proteinExistence type="predicted"/>
<name>A0A450TIT1_9GAMM</name>
<reference evidence="1" key="1">
    <citation type="submission" date="2019-02" db="EMBL/GenBank/DDBJ databases">
        <authorList>
            <person name="Gruber-Vodicka R. H."/>
            <person name="Seah K. B. B."/>
        </authorList>
    </citation>
    <scope>NUCLEOTIDE SEQUENCE</scope>
    <source>
        <strain evidence="1">BECK_DK161</strain>
    </source>
</reference>